<reference evidence="1 2" key="1">
    <citation type="journal article" date="2023" name="Science">
        <title>Complex scaffold remodeling in plant triterpene biosynthesis.</title>
        <authorList>
            <person name="De La Pena R."/>
            <person name="Hodgson H."/>
            <person name="Liu J.C."/>
            <person name="Stephenson M.J."/>
            <person name="Martin A.C."/>
            <person name="Owen C."/>
            <person name="Harkess A."/>
            <person name="Leebens-Mack J."/>
            <person name="Jimenez L.E."/>
            <person name="Osbourn A."/>
            <person name="Sattely E.S."/>
        </authorList>
    </citation>
    <scope>NUCLEOTIDE SEQUENCE [LARGE SCALE GENOMIC DNA]</scope>
    <source>
        <strain evidence="2">cv. JPN11</strain>
        <tissue evidence="1">Leaf</tissue>
    </source>
</reference>
<dbReference type="EMBL" id="CM051394">
    <property type="protein sequence ID" value="KAJ4729517.1"/>
    <property type="molecule type" value="Genomic_DNA"/>
</dbReference>
<name>A0ACC1Z0T9_MELAZ</name>
<comment type="caution">
    <text evidence="1">The sequence shown here is derived from an EMBL/GenBank/DDBJ whole genome shotgun (WGS) entry which is preliminary data.</text>
</comment>
<keyword evidence="2" id="KW-1185">Reference proteome</keyword>
<sequence>MEIRAATTMTTQSIPRLKILQFDRSLLHFHAPIRTSLRFPVISRTTLRKPLFTTCSLADETTFSTVTKVAVEDPSLAVKKKAADMSPELKGTSIFLVGMNNSMKTNLGKLLADALRYYYFDSDSLVFEAAGGESAAKAFRDNDEKAYREAETEVLKQLSSMGRLVVCVGNGAVQSSTNLSLLRHGISMWIDVPLDMMAGADQSDLAASEVSSQLSALYNEMRDGYATADATISLQKVATQLGYDDLDAVTTEDMTMEVLKEMERLTRLKKMMEEAAKPL</sequence>
<proteinExistence type="predicted"/>
<accession>A0ACC1Z0T9</accession>
<organism evidence="1 2">
    <name type="scientific">Melia azedarach</name>
    <name type="common">Chinaberry tree</name>
    <dbReference type="NCBI Taxonomy" id="155640"/>
    <lineage>
        <taxon>Eukaryota</taxon>
        <taxon>Viridiplantae</taxon>
        <taxon>Streptophyta</taxon>
        <taxon>Embryophyta</taxon>
        <taxon>Tracheophyta</taxon>
        <taxon>Spermatophyta</taxon>
        <taxon>Magnoliopsida</taxon>
        <taxon>eudicotyledons</taxon>
        <taxon>Gunneridae</taxon>
        <taxon>Pentapetalae</taxon>
        <taxon>rosids</taxon>
        <taxon>malvids</taxon>
        <taxon>Sapindales</taxon>
        <taxon>Meliaceae</taxon>
        <taxon>Melia</taxon>
    </lineage>
</organism>
<keyword evidence="1" id="KW-0808">Transferase</keyword>
<evidence type="ECO:0000313" key="1">
    <source>
        <dbReference type="EMBL" id="KAJ4729517.1"/>
    </source>
</evidence>
<protein>
    <submittedName>
        <fullName evidence="1">Shikimate kinase</fullName>
    </submittedName>
</protein>
<keyword evidence="1" id="KW-0418">Kinase</keyword>
<gene>
    <name evidence="1" type="ORF">OWV82_002289</name>
</gene>
<evidence type="ECO:0000313" key="2">
    <source>
        <dbReference type="Proteomes" id="UP001164539"/>
    </source>
</evidence>
<dbReference type="Proteomes" id="UP001164539">
    <property type="component" value="Chromosome 1"/>
</dbReference>